<evidence type="ECO:0000313" key="2">
    <source>
        <dbReference type="EMBL" id="TRW43406.1"/>
    </source>
</evidence>
<evidence type="ECO:0000256" key="1">
    <source>
        <dbReference type="SAM" id="Phobius"/>
    </source>
</evidence>
<proteinExistence type="predicted"/>
<keyword evidence="1" id="KW-0812">Transmembrane</keyword>
<reference evidence="2 3" key="1">
    <citation type="submission" date="2019-07" db="EMBL/GenBank/DDBJ databases">
        <title>Georgenia wutianyii sp. nov. and Georgenia *** sp. nov. isolated from plateau pika (Ochotona curzoniae) in the Qinghai-Tibet plateau of China.</title>
        <authorList>
            <person name="Tian Z."/>
        </authorList>
    </citation>
    <scope>NUCLEOTIDE SEQUENCE [LARGE SCALE GENOMIC DNA]</scope>
    <source>
        <strain evidence="2 3">Z446</strain>
    </source>
</reference>
<protein>
    <submittedName>
        <fullName evidence="2">DUF2550 family protein</fullName>
    </submittedName>
</protein>
<evidence type="ECO:0000313" key="3">
    <source>
        <dbReference type="Proteomes" id="UP000318693"/>
    </source>
</evidence>
<dbReference type="Pfam" id="PF10739">
    <property type="entry name" value="DUF2550"/>
    <property type="match status" value="1"/>
</dbReference>
<dbReference type="InterPro" id="IPR019675">
    <property type="entry name" value="DUF2550"/>
</dbReference>
<dbReference type="RefSeq" id="WP_143419783.1">
    <property type="nucleotide sequence ID" value="NZ_VJXR01000083.1"/>
</dbReference>
<keyword evidence="1" id="KW-0472">Membrane</keyword>
<feature type="transmembrane region" description="Helical" evidence="1">
    <location>
        <begin position="6"/>
        <end position="28"/>
    </location>
</feature>
<keyword evidence="1" id="KW-1133">Transmembrane helix</keyword>
<dbReference type="EMBL" id="VJXR01000083">
    <property type="protein sequence ID" value="TRW43406.1"/>
    <property type="molecule type" value="Genomic_DNA"/>
</dbReference>
<name>A0A552WKZ3_9MICO</name>
<accession>A0A552WKZ3</accession>
<dbReference type="Proteomes" id="UP000318693">
    <property type="component" value="Unassembled WGS sequence"/>
</dbReference>
<keyword evidence="3" id="KW-1185">Reference proteome</keyword>
<dbReference type="AlphaFoldDB" id="A0A552WKZ3"/>
<gene>
    <name evidence="2" type="ORF">FJ693_17715</name>
</gene>
<organism evidence="2 3">
    <name type="scientific">Georgenia yuyongxinii</name>
    <dbReference type="NCBI Taxonomy" id="2589797"/>
    <lineage>
        <taxon>Bacteria</taxon>
        <taxon>Bacillati</taxon>
        <taxon>Actinomycetota</taxon>
        <taxon>Actinomycetes</taxon>
        <taxon>Micrococcales</taxon>
        <taxon>Bogoriellaceae</taxon>
        <taxon>Georgenia</taxon>
    </lineage>
</organism>
<comment type="caution">
    <text evidence="2">The sequence shown here is derived from an EMBL/GenBank/DDBJ whole genome shotgun (WGS) entry which is preliminary data.</text>
</comment>
<sequence>MTGAGAGWGTLAVLALVLVVVAIALYAVRVRRIANRVGSFECALRRTGVKDWTSGIACYGAGRVDWYRLVSARLTPSRTFTRDELVVLARERRPGAGHVIEARVSHRGEVLEIAMVREAFAGLVSWLEAAPPRGEPRL</sequence>